<dbReference type="Gene3D" id="2.40.40.20">
    <property type="match status" value="1"/>
</dbReference>
<dbReference type="Proteomes" id="UP001596545">
    <property type="component" value="Unassembled WGS sequence"/>
</dbReference>
<dbReference type="SUPFAM" id="SSF50692">
    <property type="entry name" value="ADC-like"/>
    <property type="match status" value="1"/>
</dbReference>
<feature type="compositionally biased region" description="Basic and acidic residues" evidence="1">
    <location>
        <begin position="196"/>
        <end position="205"/>
    </location>
</feature>
<evidence type="ECO:0000256" key="1">
    <source>
        <dbReference type="SAM" id="MobiDB-lite"/>
    </source>
</evidence>
<dbReference type="InterPro" id="IPR009010">
    <property type="entry name" value="Asp_de-COase-like_dom_sf"/>
</dbReference>
<dbReference type="RefSeq" id="WP_256407536.1">
    <property type="nucleotide sequence ID" value="NZ_JANHDN010000001.1"/>
</dbReference>
<name>A0ABD6AHC8_9EURY</name>
<protein>
    <submittedName>
        <fullName evidence="3">Molybdopterin dinucleotide binding domain-containing protein</fullName>
    </submittedName>
</protein>
<dbReference type="AlphaFoldDB" id="A0ABD6AHC8"/>
<feature type="region of interest" description="Disordered" evidence="1">
    <location>
        <begin position="196"/>
        <end position="226"/>
    </location>
</feature>
<organism evidence="3 4">
    <name type="scientific">Halorubrum rutilum</name>
    <dbReference type="NCBI Taxonomy" id="1364933"/>
    <lineage>
        <taxon>Archaea</taxon>
        <taxon>Methanobacteriati</taxon>
        <taxon>Methanobacteriota</taxon>
        <taxon>Stenosarchaea group</taxon>
        <taxon>Halobacteria</taxon>
        <taxon>Halobacteriales</taxon>
        <taxon>Haloferacaceae</taxon>
        <taxon>Halorubrum</taxon>
    </lineage>
</organism>
<gene>
    <name evidence="3" type="ORF">ACFQMF_02520</name>
</gene>
<dbReference type="Pfam" id="PF01568">
    <property type="entry name" value="Molydop_binding"/>
    <property type="match status" value="1"/>
</dbReference>
<sequence length="226" mass="25024">MTDWNLIWSSRDFGSTNADPAGTERLVDDFSFPTGDGETNDAPPLGEPFVEMHPTDAEEIGIETGDYVRISGERGSMVVRAMVSERQRPTDAGDVGQLTIWHGWWDQQFPEDEKNPDKEAHGYNVATNIWLDPLLESDGMVHKPTFGDPNVSELVDEDVAWHDAGFAQGYEEAVWAPTGVERDTLVEVEKYEEADWRPGDARQDDLVTDYIDGSLQTTSSAGGGDD</sequence>
<reference evidence="3 4" key="1">
    <citation type="journal article" date="2019" name="Int. J. Syst. Evol. Microbiol.">
        <title>The Global Catalogue of Microorganisms (GCM) 10K type strain sequencing project: providing services to taxonomists for standard genome sequencing and annotation.</title>
        <authorList>
            <consortium name="The Broad Institute Genomics Platform"/>
            <consortium name="The Broad Institute Genome Sequencing Center for Infectious Disease"/>
            <person name="Wu L."/>
            <person name="Ma J."/>
        </authorList>
    </citation>
    <scope>NUCLEOTIDE SEQUENCE [LARGE SCALE GENOMIC DNA]</scope>
    <source>
        <strain evidence="3 4">CGMCC 1.12554</strain>
    </source>
</reference>
<evidence type="ECO:0000313" key="4">
    <source>
        <dbReference type="Proteomes" id="UP001596545"/>
    </source>
</evidence>
<evidence type="ECO:0000313" key="3">
    <source>
        <dbReference type="EMBL" id="MFC7323450.1"/>
    </source>
</evidence>
<feature type="domain" description="Molybdopterin dinucleotide-binding" evidence="2">
    <location>
        <begin position="47"/>
        <end position="134"/>
    </location>
</feature>
<evidence type="ECO:0000259" key="2">
    <source>
        <dbReference type="Pfam" id="PF01568"/>
    </source>
</evidence>
<dbReference type="InterPro" id="IPR006657">
    <property type="entry name" value="MoPterin_dinucl-bd_dom"/>
</dbReference>
<dbReference type="EMBL" id="JBHTBL010000001">
    <property type="protein sequence ID" value="MFC7323450.1"/>
    <property type="molecule type" value="Genomic_DNA"/>
</dbReference>
<proteinExistence type="predicted"/>
<keyword evidence="4" id="KW-1185">Reference proteome</keyword>
<accession>A0ABD6AHC8</accession>
<comment type="caution">
    <text evidence="3">The sequence shown here is derived from an EMBL/GenBank/DDBJ whole genome shotgun (WGS) entry which is preliminary data.</text>
</comment>
<dbReference type="CDD" id="cd02775">
    <property type="entry name" value="MopB_CT"/>
    <property type="match status" value="1"/>
</dbReference>